<keyword evidence="6" id="KW-0812">Transmembrane</keyword>
<evidence type="ECO:0000259" key="11">
    <source>
        <dbReference type="Pfam" id="PF12019"/>
    </source>
</evidence>
<comment type="subcellular location">
    <subcellularLocation>
        <location evidence="1">Cell inner membrane</location>
        <topology evidence="1">Single-pass membrane protein</topology>
    </subcellularLocation>
</comment>
<dbReference type="InterPro" id="IPR012902">
    <property type="entry name" value="N_methyl_site"/>
</dbReference>
<name>A0ABN4IXG4_ECTME</name>
<evidence type="ECO:0000313" key="12">
    <source>
        <dbReference type="EMBL" id="ALN20528.1"/>
    </source>
</evidence>
<keyword evidence="5" id="KW-0997">Cell inner membrane</keyword>
<dbReference type="NCBIfam" id="TIGR02532">
    <property type="entry name" value="IV_pilin_GFxxxE"/>
    <property type="match status" value="1"/>
</dbReference>
<keyword evidence="13" id="KW-1185">Reference proteome</keyword>
<evidence type="ECO:0000256" key="7">
    <source>
        <dbReference type="ARBA" id="ARBA00022989"/>
    </source>
</evidence>
<dbReference type="Pfam" id="PF07963">
    <property type="entry name" value="N_methyl"/>
    <property type="match status" value="1"/>
</dbReference>
<gene>
    <name evidence="12" type="ORF">DW68_018430</name>
</gene>
<dbReference type="Gene3D" id="3.55.40.10">
    <property type="entry name" value="minor pseudopilin epsh domain"/>
    <property type="match status" value="1"/>
</dbReference>
<accession>A0ABN4IXG4</accession>
<keyword evidence="7" id="KW-1133">Transmembrane helix</keyword>
<evidence type="ECO:0000256" key="9">
    <source>
        <dbReference type="ARBA" id="ARBA00025772"/>
    </source>
</evidence>
<evidence type="ECO:0000256" key="3">
    <source>
        <dbReference type="ARBA" id="ARBA00022475"/>
    </source>
</evidence>
<proteinExistence type="inferred from homology"/>
<evidence type="ECO:0000313" key="13">
    <source>
        <dbReference type="Proteomes" id="UP000028530"/>
    </source>
</evidence>
<dbReference type="SUPFAM" id="SSF54523">
    <property type="entry name" value="Pili subunits"/>
    <property type="match status" value="1"/>
</dbReference>
<dbReference type="PROSITE" id="PS00409">
    <property type="entry name" value="PROKAR_NTER_METHYL"/>
    <property type="match status" value="1"/>
</dbReference>
<evidence type="ECO:0000256" key="8">
    <source>
        <dbReference type="ARBA" id="ARBA00023136"/>
    </source>
</evidence>
<evidence type="ECO:0000256" key="6">
    <source>
        <dbReference type="ARBA" id="ARBA00022692"/>
    </source>
</evidence>
<feature type="domain" description="General secretion pathway GspH" evidence="11">
    <location>
        <begin position="53"/>
        <end position="161"/>
    </location>
</feature>
<keyword evidence="8" id="KW-0472">Membrane</keyword>
<keyword evidence="3" id="KW-1003">Cell membrane</keyword>
<reference evidence="12 13" key="1">
    <citation type="submission" date="2015-11" db="EMBL/GenBank/DDBJ databases">
        <authorList>
            <person name="Chong T.M."/>
            <person name="Chan K.G."/>
            <person name="Dessaux Y."/>
        </authorList>
    </citation>
    <scope>NUCLEOTIDE SEQUENCE [LARGE SCALE GENOMIC DNA]</scope>
    <source>
        <strain evidence="12 13">S5.2</strain>
    </source>
</reference>
<organism evidence="12 13">
    <name type="scientific">Ectopseudomonas mendocina S5.2</name>
    <dbReference type="NCBI Taxonomy" id="1225174"/>
    <lineage>
        <taxon>Bacteria</taxon>
        <taxon>Pseudomonadati</taxon>
        <taxon>Pseudomonadota</taxon>
        <taxon>Gammaproteobacteria</taxon>
        <taxon>Pseudomonadales</taxon>
        <taxon>Pseudomonadaceae</taxon>
        <taxon>Ectopseudomonas</taxon>
    </lineage>
</organism>
<evidence type="ECO:0000256" key="1">
    <source>
        <dbReference type="ARBA" id="ARBA00004377"/>
    </source>
</evidence>
<evidence type="ECO:0000256" key="10">
    <source>
        <dbReference type="ARBA" id="ARBA00030775"/>
    </source>
</evidence>
<keyword evidence="4" id="KW-0488">Methylation</keyword>
<dbReference type="Proteomes" id="UP000028530">
    <property type="component" value="Chromosome"/>
</dbReference>
<evidence type="ECO:0000256" key="4">
    <source>
        <dbReference type="ARBA" id="ARBA00022481"/>
    </source>
</evidence>
<comment type="similarity">
    <text evidence="9">Belongs to the GSP H family.</text>
</comment>
<dbReference type="EMBL" id="CP013124">
    <property type="protein sequence ID" value="ALN20528.1"/>
    <property type="molecule type" value="Genomic_DNA"/>
</dbReference>
<sequence length="174" mass="19114">MRTNRISGYSLLELLLTLAVLGLLMGMVIPSTSVWRDRQQMNSLKNGLFHMTSKARYVAMTSQSRTTLCSLSEQGVCRQSWSESITAFIDSNGNRRLDPGEEIISTLYLPSSINLHWRGMQPNNSIHFSSQGVTFVSNGTMSLCPAKASAKAGTLVISRQGRIKTSDEGARCPP</sequence>
<evidence type="ECO:0000256" key="5">
    <source>
        <dbReference type="ARBA" id="ARBA00022519"/>
    </source>
</evidence>
<evidence type="ECO:0000256" key="2">
    <source>
        <dbReference type="ARBA" id="ARBA00021549"/>
    </source>
</evidence>
<dbReference type="InterPro" id="IPR045584">
    <property type="entry name" value="Pilin-like"/>
</dbReference>
<protein>
    <recommendedName>
        <fullName evidence="2">Type II secretion system protein H</fullName>
    </recommendedName>
    <alternativeName>
        <fullName evidence="10">General secretion pathway protein H</fullName>
    </alternativeName>
</protein>
<dbReference type="InterPro" id="IPR022346">
    <property type="entry name" value="T2SS_GspH"/>
</dbReference>
<dbReference type="Pfam" id="PF12019">
    <property type="entry name" value="GspH"/>
    <property type="match status" value="1"/>
</dbReference>